<evidence type="ECO:0000313" key="2">
    <source>
        <dbReference type="Proteomes" id="UP000288178"/>
    </source>
</evidence>
<dbReference type="AlphaFoldDB" id="A0A437JK47"/>
<protein>
    <submittedName>
        <fullName evidence="1">Nuclear transport factor 2 family protein</fullName>
    </submittedName>
</protein>
<dbReference type="Proteomes" id="UP000288178">
    <property type="component" value="Unassembled WGS sequence"/>
</dbReference>
<evidence type="ECO:0000313" key="1">
    <source>
        <dbReference type="EMBL" id="RVT47048.1"/>
    </source>
</evidence>
<name>A0A437JK47_9BURK</name>
<dbReference type="OrthoDB" id="8592202at2"/>
<sequence>MPSEIRAFFECYRSAFNALDGKAVADLYAEPSGIAQDAAYTHWPTMKPVAENMIALCEIYKNKGFIRAEFEPGLFIDQGENHAVADVHWRIDWNAGQEPWRFKTTYNLVRTSEGWRVLLCTAYSEAALHQAESAA</sequence>
<accession>A0A437JK47</accession>
<dbReference type="RefSeq" id="WP_128201695.1">
    <property type="nucleotide sequence ID" value="NZ_SACT01000024.1"/>
</dbReference>
<proteinExistence type="predicted"/>
<organism evidence="1 2">
    <name type="scientific">Rubrivivax albus</name>
    <dbReference type="NCBI Taxonomy" id="2499835"/>
    <lineage>
        <taxon>Bacteria</taxon>
        <taxon>Pseudomonadati</taxon>
        <taxon>Pseudomonadota</taxon>
        <taxon>Betaproteobacteria</taxon>
        <taxon>Burkholderiales</taxon>
        <taxon>Sphaerotilaceae</taxon>
        <taxon>Rubrivivax</taxon>
    </lineage>
</organism>
<dbReference type="EMBL" id="SACT01000024">
    <property type="protein sequence ID" value="RVT47048.1"/>
    <property type="molecule type" value="Genomic_DNA"/>
</dbReference>
<gene>
    <name evidence="1" type="ORF">ENE75_24445</name>
</gene>
<reference evidence="1 2" key="1">
    <citation type="submission" date="2019-01" db="EMBL/GenBank/DDBJ databases">
        <authorList>
            <person name="Chen W.-M."/>
        </authorList>
    </citation>
    <scope>NUCLEOTIDE SEQUENCE [LARGE SCALE GENOMIC DNA]</scope>
    <source>
        <strain evidence="1 2">ICH-3</strain>
    </source>
</reference>
<keyword evidence="2" id="KW-1185">Reference proteome</keyword>
<comment type="caution">
    <text evidence="1">The sequence shown here is derived from an EMBL/GenBank/DDBJ whole genome shotgun (WGS) entry which is preliminary data.</text>
</comment>
<dbReference type="InterPro" id="IPR032710">
    <property type="entry name" value="NTF2-like_dom_sf"/>
</dbReference>
<dbReference type="Gene3D" id="3.10.450.50">
    <property type="match status" value="1"/>
</dbReference>
<dbReference type="SUPFAM" id="SSF54427">
    <property type="entry name" value="NTF2-like"/>
    <property type="match status" value="1"/>
</dbReference>